<keyword evidence="3" id="KW-1185">Reference proteome</keyword>
<evidence type="ECO:0000313" key="2">
    <source>
        <dbReference type="EMBL" id="PLW81873.1"/>
    </source>
</evidence>
<comment type="caution">
    <text evidence="2">The sequence shown here is derived from an EMBL/GenBank/DDBJ whole genome shotgun (WGS) entry which is preliminary data.</text>
</comment>
<dbReference type="InterPro" id="IPR043137">
    <property type="entry name" value="GGT_ssub_C"/>
</dbReference>
<organism evidence="2 3">
    <name type="scientific">Kineobactrum sediminis</name>
    <dbReference type="NCBI Taxonomy" id="1905677"/>
    <lineage>
        <taxon>Bacteria</taxon>
        <taxon>Pseudomonadati</taxon>
        <taxon>Pseudomonadota</taxon>
        <taxon>Gammaproteobacteria</taxon>
        <taxon>Cellvibrionales</taxon>
        <taxon>Halieaceae</taxon>
        <taxon>Kineobactrum</taxon>
    </lineage>
</organism>
<protein>
    <submittedName>
        <fullName evidence="2">Gamma-glutamyltransferase</fullName>
    </submittedName>
</protein>
<dbReference type="InterPro" id="IPR043138">
    <property type="entry name" value="GGT_lsub"/>
</dbReference>
<dbReference type="Pfam" id="PF01019">
    <property type="entry name" value="G_glu_transpept"/>
    <property type="match status" value="1"/>
</dbReference>
<feature type="signal peptide" evidence="1">
    <location>
        <begin position="1"/>
        <end position="30"/>
    </location>
</feature>
<evidence type="ECO:0000313" key="3">
    <source>
        <dbReference type="Proteomes" id="UP000234845"/>
    </source>
</evidence>
<keyword evidence="2" id="KW-0808">Transferase</keyword>
<dbReference type="OrthoDB" id="5297205at2"/>
<dbReference type="Gene3D" id="3.60.20.40">
    <property type="match status" value="1"/>
</dbReference>
<gene>
    <name evidence="2" type="ORF">CWI75_13395</name>
</gene>
<keyword evidence="1" id="KW-0732">Signal</keyword>
<dbReference type="SUPFAM" id="SSF56235">
    <property type="entry name" value="N-terminal nucleophile aminohydrolases (Ntn hydrolases)"/>
    <property type="match status" value="1"/>
</dbReference>
<name>A0A2N5Y0G5_9GAMM</name>
<dbReference type="GO" id="GO:0016740">
    <property type="term" value="F:transferase activity"/>
    <property type="evidence" value="ECO:0007669"/>
    <property type="project" value="UniProtKB-KW"/>
</dbReference>
<dbReference type="EMBL" id="PKLZ01000010">
    <property type="protein sequence ID" value="PLW81873.1"/>
    <property type="molecule type" value="Genomic_DNA"/>
</dbReference>
<accession>A0A2N5Y0G5</accession>
<dbReference type="Proteomes" id="UP000234845">
    <property type="component" value="Unassembled WGS sequence"/>
</dbReference>
<dbReference type="InterPro" id="IPR029055">
    <property type="entry name" value="Ntn_hydrolases_N"/>
</dbReference>
<dbReference type="AlphaFoldDB" id="A0A2N5Y0G5"/>
<dbReference type="PANTHER" id="PTHR43881:SF1">
    <property type="entry name" value="GAMMA-GLUTAMYLTRANSPEPTIDASE (AFU_ORTHOLOGUE AFUA_4G13580)"/>
    <property type="match status" value="1"/>
</dbReference>
<dbReference type="InterPro" id="IPR052896">
    <property type="entry name" value="GGT-like_enzyme"/>
</dbReference>
<evidence type="ECO:0000256" key="1">
    <source>
        <dbReference type="SAM" id="SignalP"/>
    </source>
</evidence>
<reference evidence="3" key="1">
    <citation type="submission" date="2017-11" db="EMBL/GenBank/DDBJ databases">
        <title>The draft genome sequence of Chromatocurvus sp. F02.</title>
        <authorList>
            <person name="Du Z.-J."/>
            <person name="Chang Y.-Q."/>
        </authorList>
    </citation>
    <scope>NUCLEOTIDE SEQUENCE [LARGE SCALE GENOMIC DNA]</scope>
    <source>
        <strain evidence="3">F02</strain>
    </source>
</reference>
<feature type="chain" id="PRO_5015002053" evidence="1">
    <location>
        <begin position="31"/>
        <end position="633"/>
    </location>
</feature>
<dbReference type="RefSeq" id="WP_101522155.1">
    <property type="nucleotide sequence ID" value="NZ_PKLZ01000010.1"/>
</dbReference>
<sequence>MLRTTVLRFTRPAVIAALICSLALPTATLAQKTARPVLLGKHWVAVTGKPQGATAGAMMFQQGGNAIDAATAMLAVTSTMWDVLGWGGETQALIYNPHTGEVKGINALGVAPSGATPEFFRDQGMLYPPEYGPLAATTPGTPGGLMVMLAEYGRLSLAQVLAPAMEMARGYPIEATQARYIESRRDILEQWPSSRRVFLPHYDADKPEQRAAPAPGEIFRQPDLLATLQKLVDTEAEALAAGKDRKAAIQAAYDRFYRGDIAAEIVRGTQAEGGLITAEDLASWEVIIEEPVSTNYRGIDVYKLTTWTQGPVLLQTLNILEGFDLKAMGYNSTRYIHTLYQAMNLAFADRDFYYGDPYVPPAEPIQGLLSKKYAEQRRKLMPADHNLTDLKPGDPYAFQRGKNPFEALRQAWAPVPPAAEAEGAEGFQQANTMTADEAFLAGTTSIQAADAEGWVISVTPSGGWIPAFIPGNTGVGLSQRMQSFVLDEALNPYNVVQPGQRPRVTLTPSLALRDGKPLMAFSVQGGDTQDQNLLQFFLNMVEFDMNVQQAAEAHNILSYQMQSSFGAHQAEPGRLQVTPLVSPFTRAELGRMGYQVEVVERTYNPTTAIWFDREQGTMHGGASDYGDDYGIAW</sequence>
<dbReference type="Gene3D" id="1.10.246.130">
    <property type="match status" value="1"/>
</dbReference>
<dbReference type="PANTHER" id="PTHR43881">
    <property type="entry name" value="GAMMA-GLUTAMYLTRANSPEPTIDASE (AFU_ORTHOLOGUE AFUA_4G13580)"/>
    <property type="match status" value="1"/>
</dbReference>
<proteinExistence type="predicted"/>
<dbReference type="PRINTS" id="PR01210">
    <property type="entry name" value="GGTRANSPTASE"/>
</dbReference>